<dbReference type="EMBL" id="CAUEEQ010073956">
    <property type="protein sequence ID" value="CAJ0966351.1"/>
    <property type="molecule type" value="Genomic_DNA"/>
</dbReference>
<dbReference type="PANTHER" id="PTHR46599">
    <property type="entry name" value="PIGGYBAC TRANSPOSABLE ELEMENT-DERIVED PROTEIN 4"/>
    <property type="match status" value="1"/>
</dbReference>
<reference evidence="3" key="1">
    <citation type="submission" date="2023-07" db="EMBL/GenBank/DDBJ databases">
        <authorList>
            <person name="Stuckert A."/>
        </authorList>
    </citation>
    <scope>NUCLEOTIDE SEQUENCE</scope>
</reference>
<feature type="compositionally biased region" description="Polar residues" evidence="1">
    <location>
        <begin position="166"/>
        <end position="176"/>
    </location>
</feature>
<evidence type="ECO:0000256" key="1">
    <source>
        <dbReference type="SAM" id="MobiDB-lite"/>
    </source>
</evidence>
<dbReference type="Proteomes" id="UP001176940">
    <property type="component" value="Unassembled WGS sequence"/>
</dbReference>
<evidence type="ECO:0000313" key="3">
    <source>
        <dbReference type="EMBL" id="CAJ0966351.1"/>
    </source>
</evidence>
<protein>
    <recommendedName>
        <fullName evidence="2">PiggyBac transposable element-derived protein domain-containing protein</fullName>
    </recommendedName>
</protein>
<name>A0ABN9MHW3_9NEOB</name>
<comment type="caution">
    <text evidence="3">The sequence shown here is derived from an EMBL/GenBank/DDBJ whole genome shotgun (WGS) entry which is preliminary data.</text>
</comment>
<dbReference type="Gene3D" id="2.60.40.10">
    <property type="entry name" value="Immunoglobulins"/>
    <property type="match status" value="1"/>
</dbReference>
<accession>A0ABN9MHW3</accession>
<evidence type="ECO:0000259" key="2">
    <source>
        <dbReference type="Pfam" id="PF13843"/>
    </source>
</evidence>
<gene>
    <name evidence="3" type="ORF">RIMI_LOCUS21221348</name>
</gene>
<dbReference type="PANTHER" id="PTHR46599:SF6">
    <property type="entry name" value="DUAL SPECIFICITY PHOSPHATASE 26"/>
    <property type="match status" value="1"/>
</dbReference>
<evidence type="ECO:0000313" key="4">
    <source>
        <dbReference type="Proteomes" id="UP001176940"/>
    </source>
</evidence>
<dbReference type="InterPro" id="IPR013783">
    <property type="entry name" value="Ig-like_fold"/>
</dbReference>
<keyword evidence="4" id="KW-1185">Reference proteome</keyword>
<feature type="domain" description="PiggyBac transposable element-derived protein" evidence="2">
    <location>
        <begin position="359"/>
        <end position="522"/>
    </location>
</feature>
<organism evidence="3 4">
    <name type="scientific">Ranitomeya imitator</name>
    <name type="common">mimic poison frog</name>
    <dbReference type="NCBI Taxonomy" id="111125"/>
    <lineage>
        <taxon>Eukaryota</taxon>
        <taxon>Metazoa</taxon>
        <taxon>Chordata</taxon>
        <taxon>Craniata</taxon>
        <taxon>Vertebrata</taxon>
        <taxon>Euteleostomi</taxon>
        <taxon>Amphibia</taxon>
        <taxon>Batrachia</taxon>
        <taxon>Anura</taxon>
        <taxon>Neobatrachia</taxon>
        <taxon>Hyloidea</taxon>
        <taxon>Dendrobatidae</taxon>
        <taxon>Dendrobatinae</taxon>
        <taxon>Ranitomeya</taxon>
    </lineage>
</organism>
<dbReference type="Pfam" id="PF13843">
    <property type="entry name" value="DDE_Tnp_1_7"/>
    <property type="match status" value="1"/>
</dbReference>
<dbReference type="InterPro" id="IPR029526">
    <property type="entry name" value="PGBD"/>
</dbReference>
<proteinExistence type="predicted"/>
<sequence>MYCILYVHEMHMKTLKAGVPAYIPYTTVYSVGVFEWTYFTVSGTEGLIFGSGTQLFVTPNEKNITAPQVFKLKTEGDVYSVSCLAKDFYPKEIEIYVNNIIQDNISTILSKEGLYSAVSVQNGRYEDFTCEIRLNQSQIASPKASCEEEQEKQCERKGGAEGSGRVSRNPTFSKVGSSEIGRSYRKVGVGALILRKEGCGLEPGSVRGSQCRTNQYDLLNCSGDEGIVCQKFGLQLGPECKDLHNIRFTSDEIMRMLEESDSEHEDEPYVPSDDENYVPQVDVTEEDSDIEQEMVIEHENEYESDESVEDDSVPQSAGDIWTAKDETQWCSNPLPNAQTKSRNVLRQRGGPAAISNLYTAKELFKSIMTPEVCDIILRETNRKAKRVCDAYNNELVQRFPDSSKRPPQKTFKQFTETELHAFLGILIAAGVHRANKENLEEMWNVAALPLIRAAMSRDRFKMILRFIRFDNENTRAERVQTDKAAPIRDIWTMLNSNLERAYKPYHCITVDEHLFPFRGHTKIYPVYTFKTS</sequence>
<feature type="region of interest" description="Disordered" evidence="1">
    <location>
        <begin position="150"/>
        <end position="176"/>
    </location>
</feature>